<evidence type="ECO:0000256" key="1">
    <source>
        <dbReference type="SAM" id="SignalP"/>
    </source>
</evidence>
<dbReference type="AlphaFoldDB" id="A0AAV1H8D9"/>
<feature type="signal peptide" evidence="1">
    <location>
        <begin position="1"/>
        <end position="25"/>
    </location>
</feature>
<protein>
    <submittedName>
        <fullName evidence="2">Nuclease HARBI1</fullName>
    </submittedName>
</protein>
<evidence type="ECO:0000313" key="3">
    <source>
        <dbReference type="Proteomes" id="UP001178508"/>
    </source>
</evidence>
<keyword evidence="3" id="KW-1185">Reference proteome</keyword>
<gene>
    <name evidence="2" type="ORF">XNOV1_A006389</name>
</gene>
<keyword evidence="1" id="KW-0732">Signal</keyword>
<name>A0AAV1H8D9_XYRNO</name>
<proteinExistence type="predicted"/>
<feature type="chain" id="PRO_5043841533" evidence="1">
    <location>
        <begin position="26"/>
        <end position="89"/>
    </location>
</feature>
<organism evidence="2 3">
    <name type="scientific">Xyrichtys novacula</name>
    <name type="common">Pearly razorfish</name>
    <name type="synonym">Hemipteronotus novacula</name>
    <dbReference type="NCBI Taxonomy" id="13765"/>
    <lineage>
        <taxon>Eukaryota</taxon>
        <taxon>Metazoa</taxon>
        <taxon>Chordata</taxon>
        <taxon>Craniata</taxon>
        <taxon>Vertebrata</taxon>
        <taxon>Euteleostomi</taxon>
        <taxon>Actinopterygii</taxon>
        <taxon>Neopterygii</taxon>
        <taxon>Teleostei</taxon>
        <taxon>Neoteleostei</taxon>
        <taxon>Acanthomorphata</taxon>
        <taxon>Eupercaria</taxon>
        <taxon>Labriformes</taxon>
        <taxon>Labridae</taxon>
        <taxon>Xyrichtys</taxon>
    </lineage>
</organism>
<accession>A0AAV1H8D9</accession>
<dbReference type="EMBL" id="OY660883">
    <property type="protein sequence ID" value="CAJ1081960.1"/>
    <property type="molecule type" value="Genomic_DNA"/>
</dbReference>
<evidence type="ECO:0000313" key="2">
    <source>
        <dbReference type="EMBL" id="CAJ1081960.1"/>
    </source>
</evidence>
<dbReference type="Proteomes" id="UP001178508">
    <property type="component" value="Chromosome 20"/>
</dbReference>
<sequence>MKTRFSAIFLKALVIHHTFVPQVITACAVLHNICLGAGDTMAPEVDVRDGMPGDEVEDRLEAASGASWRDRLSTEVSALEEVDHNHDYL</sequence>
<dbReference type="PROSITE" id="PS51257">
    <property type="entry name" value="PROKAR_LIPOPROTEIN"/>
    <property type="match status" value="1"/>
</dbReference>
<reference evidence="2" key="1">
    <citation type="submission" date="2023-08" db="EMBL/GenBank/DDBJ databases">
        <authorList>
            <person name="Alioto T."/>
            <person name="Alioto T."/>
            <person name="Gomez Garrido J."/>
        </authorList>
    </citation>
    <scope>NUCLEOTIDE SEQUENCE</scope>
</reference>